<dbReference type="PROSITE" id="PS50109">
    <property type="entry name" value="HIS_KIN"/>
    <property type="match status" value="1"/>
</dbReference>
<dbReference type="PANTHER" id="PTHR34220:SF7">
    <property type="entry name" value="SENSOR HISTIDINE KINASE YPDA"/>
    <property type="match status" value="1"/>
</dbReference>
<keyword evidence="3" id="KW-0472">Membrane</keyword>
<comment type="catalytic activity">
    <reaction evidence="1">
        <text>ATP + protein L-histidine = ADP + protein N-phospho-L-histidine.</text>
        <dbReference type="EC" id="2.7.13.3"/>
    </reaction>
</comment>
<dbReference type="EMBL" id="JBHTLP010000021">
    <property type="protein sequence ID" value="MFD1144370.1"/>
    <property type="molecule type" value="Genomic_DNA"/>
</dbReference>
<gene>
    <name evidence="5" type="ORF">ACFQ4C_24800</name>
</gene>
<keyword evidence="5" id="KW-0418">Kinase</keyword>
<organism evidence="5 6">
    <name type="scientific">Larkinella insperata</name>
    <dbReference type="NCBI Taxonomy" id="332158"/>
    <lineage>
        <taxon>Bacteria</taxon>
        <taxon>Pseudomonadati</taxon>
        <taxon>Bacteroidota</taxon>
        <taxon>Cytophagia</taxon>
        <taxon>Cytophagales</taxon>
        <taxon>Spirosomataceae</taxon>
        <taxon>Larkinella</taxon>
    </lineage>
</organism>
<dbReference type="SUPFAM" id="SSF55874">
    <property type="entry name" value="ATPase domain of HSP90 chaperone/DNA topoisomerase II/histidine kinase"/>
    <property type="match status" value="1"/>
</dbReference>
<evidence type="ECO:0000313" key="6">
    <source>
        <dbReference type="Proteomes" id="UP001597116"/>
    </source>
</evidence>
<dbReference type="InterPro" id="IPR050640">
    <property type="entry name" value="Bact_2-comp_sensor_kinase"/>
</dbReference>
<dbReference type="Pfam" id="PF06580">
    <property type="entry name" value="His_kinase"/>
    <property type="match status" value="1"/>
</dbReference>
<dbReference type="InterPro" id="IPR010559">
    <property type="entry name" value="Sig_transdc_His_kin_internal"/>
</dbReference>
<dbReference type="Pfam" id="PF02518">
    <property type="entry name" value="HATPase_c"/>
    <property type="match status" value="1"/>
</dbReference>
<comment type="caution">
    <text evidence="5">The sequence shown here is derived from an EMBL/GenBank/DDBJ whole genome shotgun (WGS) entry which is preliminary data.</text>
</comment>
<evidence type="ECO:0000256" key="2">
    <source>
        <dbReference type="ARBA" id="ARBA00012438"/>
    </source>
</evidence>
<reference evidence="6" key="1">
    <citation type="journal article" date="2019" name="Int. J. Syst. Evol. Microbiol.">
        <title>The Global Catalogue of Microorganisms (GCM) 10K type strain sequencing project: providing services to taxonomists for standard genome sequencing and annotation.</title>
        <authorList>
            <consortium name="The Broad Institute Genomics Platform"/>
            <consortium name="The Broad Institute Genome Sequencing Center for Infectious Disease"/>
            <person name="Wu L."/>
            <person name="Ma J."/>
        </authorList>
    </citation>
    <scope>NUCLEOTIDE SEQUENCE [LARGE SCALE GENOMIC DNA]</scope>
    <source>
        <strain evidence="6">CCUG 55608</strain>
    </source>
</reference>
<accession>A0ABW3QJ00</accession>
<dbReference type="GO" id="GO:0004673">
    <property type="term" value="F:protein histidine kinase activity"/>
    <property type="evidence" value="ECO:0007669"/>
    <property type="project" value="UniProtKB-EC"/>
</dbReference>
<dbReference type="InterPro" id="IPR036890">
    <property type="entry name" value="HATPase_C_sf"/>
</dbReference>
<proteinExistence type="predicted"/>
<evidence type="ECO:0000259" key="4">
    <source>
        <dbReference type="PROSITE" id="PS50109"/>
    </source>
</evidence>
<keyword evidence="3" id="KW-0812">Transmembrane</keyword>
<protein>
    <recommendedName>
        <fullName evidence="2">histidine kinase</fullName>
        <ecNumber evidence="2">2.7.13.3</ecNumber>
    </recommendedName>
</protein>
<feature type="transmembrane region" description="Helical" evidence="3">
    <location>
        <begin position="146"/>
        <end position="165"/>
    </location>
</feature>
<feature type="domain" description="Histidine kinase" evidence="4">
    <location>
        <begin position="292"/>
        <end position="387"/>
    </location>
</feature>
<feature type="transmembrane region" description="Helical" evidence="3">
    <location>
        <begin position="93"/>
        <end position="113"/>
    </location>
</feature>
<dbReference type="Gene3D" id="3.30.565.10">
    <property type="entry name" value="Histidine kinase-like ATPase, C-terminal domain"/>
    <property type="match status" value="1"/>
</dbReference>
<dbReference type="InterPro" id="IPR004358">
    <property type="entry name" value="Sig_transdc_His_kin-like_C"/>
</dbReference>
<dbReference type="InterPro" id="IPR003594">
    <property type="entry name" value="HATPase_dom"/>
</dbReference>
<feature type="transmembrane region" description="Helical" evidence="3">
    <location>
        <begin position="60"/>
        <end position="81"/>
    </location>
</feature>
<evidence type="ECO:0000256" key="3">
    <source>
        <dbReference type="SAM" id="Phobius"/>
    </source>
</evidence>
<dbReference type="Proteomes" id="UP001597116">
    <property type="component" value="Unassembled WGS sequence"/>
</dbReference>
<dbReference type="PRINTS" id="PR00344">
    <property type="entry name" value="BCTRLSENSOR"/>
</dbReference>
<sequence>MALMNRFKLNRIDQTSGLPWSFQRIWPYIILFWIFQAGITLIEFALRMAVNPYEMLYTGWVQWGLHWVLWMLLTPFLLYTAQRFPVNVRTVRWRLIGTVLIHLLAFSALTFLLRSVEYVFIKPLYHWETGRTLPLNSILDWFVEEYSWGTTLYLLVLVLYTILLYDNRYQQLEKQHLTAELTNSQLKAQLTDAQLRALKMQLNPHFLFNTHHAIVSLLLQHDNRRAIDMVTALSNLLRGVLAHQGDNFISLREELKLTQQYLTIQQIRFQDRLAIEYDIDPRAEDSPVPQLILQPLVENAVTHGIADRTDGARIRIAARRVDDCLLLEVFDNGVGSQPKKKRPDTNGLGLNNTRARLQQAYGERARLTFVQPPGNGTTVALTLPCLAHSVTTTKTDEPIPLAHH</sequence>
<evidence type="ECO:0000256" key="1">
    <source>
        <dbReference type="ARBA" id="ARBA00000085"/>
    </source>
</evidence>
<keyword evidence="5" id="KW-0808">Transferase</keyword>
<keyword evidence="3" id="KW-1133">Transmembrane helix</keyword>
<keyword evidence="6" id="KW-1185">Reference proteome</keyword>
<evidence type="ECO:0000313" key="5">
    <source>
        <dbReference type="EMBL" id="MFD1144370.1"/>
    </source>
</evidence>
<feature type="transmembrane region" description="Helical" evidence="3">
    <location>
        <begin position="25"/>
        <end position="48"/>
    </location>
</feature>
<dbReference type="PANTHER" id="PTHR34220">
    <property type="entry name" value="SENSOR HISTIDINE KINASE YPDA"/>
    <property type="match status" value="1"/>
</dbReference>
<dbReference type="InterPro" id="IPR005467">
    <property type="entry name" value="His_kinase_dom"/>
</dbReference>
<dbReference type="EC" id="2.7.13.3" evidence="2"/>
<dbReference type="SMART" id="SM00387">
    <property type="entry name" value="HATPase_c"/>
    <property type="match status" value="1"/>
</dbReference>
<name>A0ABW3QJ00_9BACT</name>